<reference evidence="9 10" key="1">
    <citation type="journal article" date="2014" name="Genome Biol. Evol.">
        <title>Extensive gene acquisition in the extremely psychrophilic bacterial species Psychroflexus torquis and the link to sea-ice ecosystem specialism.</title>
        <authorList>
            <person name="Feng S."/>
            <person name="Powell S.M."/>
            <person name="Wilson R."/>
            <person name="Bowman J.P."/>
        </authorList>
    </citation>
    <scope>NUCLEOTIDE SEQUENCE [LARGE SCALE GENOMIC DNA]</scope>
    <source>
        <strain evidence="9 10">ACAM 44</strain>
    </source>
</reference>
<accession>N1X399</accession>
<keyword evidence="6" id="KW-0998">Cell outer membrane</keyword>
<evidence type="ECO:0000259" key="8">
    <source>
        <dbReference type="Pfam" id="PF25183"/>
    </source>
</evidence>
<dbReference type="eggNOG" id="COG4771">
    <property type="taxonomic scope" value="Bacteria"/>
</dbReference>
<dbReference type="SUPFAM" id="SSF56935">
    <property type="entry name" value="Porins"/>
    <property type="match status" value="1"/>
</dbReference>
<dbReference type="GO" id="GO:0015344">
    <property type="term" value="F:siderophore uptake transmembrane transporter activity"/>
    <property type="evidence" value="ECO:0007669"/>
    <property type="project" value="TreeGrafter"/>
</dbReference>
<dbReference type="InterPro" id="IPR008969">
    <property type="entry name" value="CarboxyPept-like_regulatory"/>
</dbReference>
<evidence type="ECO:0000256" key="6">
    <source>
        <dbReference type="ARBA" id="ARBA00023237"/>
    </source>
</evidence>
<feature type="domain" description="TonB-dependent transporter Oar-like beta-barrel" evidence="8">
    <location>
        <begin position="240"/>
        <end position="315"/>
    </location>
</feature>
<evidence type="ECO:0000256" key="3">
    <source>
        <dbReference type="ARBA" id="ARBA00022452"/>
    </source>
</evidence>
<dbReference type="Pfam" id="PF07715">
    <property type="entry name" value="Plug"/>
    <property type="match status" value="1"/>
</dbReference>
<feature type="domain" description="TonB-dependent transporter Oar-like beta-barrel" evidence="8">
    <location>
        <begin position="347"/>
        <end position="1017"/>
    </location>
</feature>
<keyword evidence="3" id="KW-1134">Transmembrane beta strand</keyword>
<proteinExistence type="predicted"/>
<gene>
    <name evidence="9" type="ORF">pgond44_00350</name>
</gene>
<comment type="caution">
    <text evidence="9">The sequence shown here is derived from an EMBL/GenBank/DDBJ whole genome shotgun (WGS) entry which is preliminary data.</text>
</comment>
<dbReference type="Proteomes" id="UP000012317">
    <property type="component" value="Unassembled WGS sequence"/>
</dbReference>
<protein>
    <submittedName>
        <fullName evidence="9">TonB-dependent outer membrane receptor protein</fullName>
    </submittedName>
</protein>
<dbReference type="InterPro" id="IPR037066">
    <property type="entry name" value="Plug_dom_sf"/>
</dbReference>
<keyword evidence="10" id="KW-1185">Reference proteome</keyword>
<evidence type="ECO:0000256" key="1">
    <source>
        <dbReference type="ARBA" id="ARBA00004571"/>
    </source>
</evidence>
<dbReference type="Pfam" id="PF25183">
    <property type="entry name" value="OMP_b-brl_4"/>
    <property type="match status" value="2"/>
</dbReference>
<keyword evidence="4" id="KW-0812">Transmembrane</keyword>
<dbReference type="InterPro" id="IPR012910">
    <property type="entry name" value="Plug_dom"/>
</dbReference>
<keyword evidence="5" id="KW-0472">Membrane</keyword>
<dbReference type="InterPro" id="IPR036942">
    <property type="entry name" value="Beta-barrel_TonB_sf"/>
</dbReference>
<organism evidence="9 10">
    <name type="scientific">Psychroflexus gondwanensis ACAM 44</name>
    <dbReference type="NCBI Taxonomy" id="1189619"/>
    <lineage>
        <taxon>Bacteria</taxon>
        <taxon>Pseudomonadati</taxon>
        <taxon>Bacteroidota</taxon>
        <taxon>Flavobacteriia</taxon>
        <taxon>Flavobacteriales</taxon>
        <taxon>Flavobacteriaceae</taxon>
        <taxon>Psychroflexus</taxon>
    </lineage>
</organism>
<dbReference type="Pfam" id="PF13620">
    <property type="entry name" value="CarboxypepD_reg"/>
    <property type="match status" value="1"/>
</dbReference>
<evidence type="ECO:0000256" key="2">
    <source>
        <dbReference type="ARBA" id="ARBA00022448"/>
    </source>
</evidence>
<dbReference type="Gene3D" id="2.40.170.20">
    <property type="entry name" value="TonB-dependent receptor, beta-barrel domain"/>
    <property type="match status" value="1"/>
</dbReference>
<dbReference type="EMBL" id="APLF01000001">
    <property type="protein sequence ID" value="EMY82528.1"/>
    <property type="molecule type" value="Genomic_DNA"/>
</dbReference>
<dbReference type="SUPFAM" id="SSF49464">
    <property type="entry name" value="Carboxypeptidase regulatory domain-like"/>
    <property type="match status" value="1"/>
</dbReference>
<dbReference type="Gene3D" id="2.60.40.1120">
    <property type="entry name" value="Carboxypeptidase-like, regulatory domain"/>
    <property type="match status" value="1"/>
</dbReference>
<evidence type="ECO:0000259" key="7">
    <source>
        <dbReference type="Pfam" id="PF07715"/>
    </source>
</evidence>
<dbReference type="PANTHER" id="PTHR30069:SF46">
    <property type="entry name" value="OAR PROTEIN"/>
    <property type="match status" value="1"/>
</dbReference>
<dbReference type="AlphaFoldDB" id="N1X399"/>
<keyword evidence="2" id="KW-0813">Transport</keyword>
<sequence length="1081" mass="119625">MKKLLLGLFLVMGVGIYEQGVTTSSINGKITDNNDQPLPGANIIAVHTPTGTQYGVVTDFDGFYRIPNMRVGGPYTLKITYVGFEEISLSNFFLKLGDSERISRQMSESDNALDEVVISASRNGIFDSGQSGSNTNISQRQISNLPSATRSLGDFIRTTPEAQVGENGSISLGGQNNRYNAIYIDGAVNNDAFGLAGSGTNGGQTGVSPISIDAIESFQVNLSPFDVRQSGFAGGSINAITRSGSNNTEGSAYYYLRNQDLAGKTPTGISEDNREKLTDFTAKLFGARVGGAIVEDKLFYFINYERQDEQTPQPFVFDRYQGTSSAQDLANLKQGLIDNYGYNPGVFDNNTTSLVSDKLIARIDWNVNDKNSITLKNSYVNAENTNPRQSSDRNINYSNAGVFFPSRTNSTTLEWSTTNGSDMSNNLIVAYTDVLDDRNPTGNPFPRVRIFDGPADIDFGSEAFSTANLLEQKVLNITNNFELYRGRHKLTFGANFEYFDSKNVFFRQNYGQYAFNSLEDFETYLDDVDGNEAPARFFDRGYSLLGGLGDDSLGAAEFAYSQLGFYVQDDVDLTDDFKVSLGLRIDVPFFDDGLVNDDFNTRTVELLEANGKDLQGARVGKAIKSQVHFSPRLGFSWDVGGNKSTQVRGGVGVFTSRIPLVWPGGAYNNNGLTAGFVDERAIDGDIFFNADPFDQPVQPGAEPGTGARGGQIDIFSPDFKLPQVAKYNIAVDQKLPVWGLIASGEFLYNDVLNAIFYENLNIRGPVGNLNGADNRPFYNRRALIDDDYSSVFLGTNTSEGYSYNATFKLTKPFENGFAGQLAYTYGESYNVFEGTSSQNSSQWRNLETVNGKNANPGIQRSNFALGSRFTANMSYEYEWNDNVKSTVSLFYAGEEGSPFTYVYNNRPSNLLNDDSRDNALIYIPRDASEINLVPLLDRDENLIATPAEQWEALNGYINSSDYLRERRGEYAARNGERGPWSHIVDLKFLQDISLDLNDKKHTFQLSFDIFNFTNLINKDWGRRPFIPGGIGILNVEEGGPDPAFSFNLEEFTTEADVENFDDSGILSSRWQMQVGVRYIFN</sequence>
<dbReference type="PATRIC" id="fig|1189619.4.peg.70"/>
<dbReference type="RefSeq" id="WP_003434598.1">
    <property type="nucleotide sequence ID" value="NZ_APLF01000001.1"/>
</dbReference>
<evidence type="ECO:0000256" key="4">
    <source>
        <dbReference type="ARBA" id="ARBA00022692"/>
    </source>
</evidence>
<dbReference type="GO" id="GO:0009279">
    <property type="term" value="C:cell outer membrane"/>
    <property type="evidence" value="ECO:0007669"/>
    <property type="project" value="UniProtKB-SubCell"/>
</dbReference>
<evidence type="ECO:0000313" key="10">
    <source>
        <dbReference type="Proteomes" id="UP000012317"/>
    </source>
</evidence>
<dbReference type="InterPro" id="IPR057601">
    <property type="entry name" value="Oar-like_b-barrel"/>
</dbReference>
<evidence type="ECO:0000313" key="9">
    <source>
        <dbReference type="EMBL" id="EMY82528.1"/>
    </source>
</evidence>
<dbReference type="PANTHER" id="PTHR30069">
    <property type="entry name" value="TONB-DEPENDENT OUTER MEMBRANE RECEPTOR"/>
    <property type="match status" value="1"/>
</dbReference>
<dbReference type="InterPro" id="IPR039426">
    <property type="entry name" value="TonB-dep_rcpt-like"/>
</dbReference>
<dbReference type="Gene3D" id="2.170.130.10">
    <property type="entry name" value="TonB-dependent receptor, plug domain"/>
    <property type="match status" value="1"/>
</dbReference>
<dbReference type="GO" id="GO:0044718">
    <property type="term" value="P:siderophore transmembrane transport"/>
    <property type="evidence" value="ECO:0007669"/>
    <property type="project" value="TreeGrafter"/>
</dbReference>
<dbReference type="STRING" id="1189619.pgond44_00350"/>
<feature type="domain" description="TonB-dependent receptor plug" evidence="7">
    <location>
        <begin position="131"/>
        <end position="232"/>
    </location>
</feature>
<evidence type="ECO:0000256" key="5">
    <source>
        <dbReference type="ARBA" id="ARBA00023136"/>
    </source>
</evidence>
<keyword evidence="9" id="KW-0675">Receptor</keyword>
<name>N1X399_9FLAO</name>
<comment type="subcellular location">
    <subcellularLocation>
        <location evidence="1">Cell outer membrane</location>
        <topology evidence="1">Multi-pass membrane protein</topology>
    </subcellularLocation>
</comment>